<dbReference type="AlphaFoldDB" id="A0A0M3QVM6"/>
<keyword evidence="9 14" id="KW-0560">Oxidoreductase</keyword>
<dbReference type="InterPro" id="IPR001128">
    <property type="entry name" value="Cyt_P450"/>
</dbReference>
<dbReference type="InterPro" id="IPR050476">
    <property type="entry name" value="Insect_CytP450_Detox"/>
</dbReference>
<dbReference type="SUPFAM" id="SSF48264">
    <property type="entry name" value="Cytochrome P450"/>
    <property type="match status" value="1"/>
</dbReference>
<keyword evidence="10 13" id="KW-0408">Iron</keyword>
<dbReference type="GO" id="GO:0046701">
    <property type="term" value="P:insecticide catabolic process"/>
    <property type="evidence" value="ECO:0007669"/>
    <property type="project" value="TreeGrafter"/>
</dbReference>
<accession>A0A0M3QVM6</accession>
<name>A0A0M3QVM6_DROBS</name>
<evidence type="ECO:0000256" key="13">
    <source>
        <dbReference type="PIRSR" id="PIRSR602401-1"/>
    </source>
</evidence>
<dbReference type="GO" id="GO:0005506">
    <property type="term" value="F:iron ion binding"/>
    <property type="evidence" value="ECO:0007669"/>
    <property type="project" value="InterPro"/>
</dbReference>
<evidence type="ECO:0000313" key="16">
    <source>
        <dbReference type="Proteomes" id="UP000494163"/>
    </source>
</evidence>
<keyword evidence="11 14" id="KW-0503">Monooxygenase</keyword>
<gene>
    <name evidence="15" type="ORF">Dbus_chr2Rg2248</name>
</gene>
<dbReference type="GO" id="GO:0046680">
    <property type="term" value="P:response to DDT"/>
    <property type="evidence" value="ECO:0007669"/>
    <property type="project" value="TreeGrafter"/>
</dbReference>
<reference evidence="15 16" key="1">
    <citation type="submission" date="2015-08" db="EMBL/GenBank/DDBJ databases">
        <title>Ancestral chromatin configuration constrains chromatin evolution on differentiating sex chromosomes in Drosophila.</title>
        <authorList>
            <person name="Zhou Q."/>
            <person name="Bachtrog D."/>
        </authorList>
    </citation>
    <scope>NUCLEOTIDE SEQUENCE [LARGE SCALE GENOMIC DNA]</scope>
    <source>
        <tissue evidence="15">Whole larvae</tissue>
    </source>
</reference>
<dbReference type="InterPro" id="IPR036396">
    <property type="entry name" value="Cyt_P450_sf"/>
</dbReference>
<dbReference type="OMA" id="WKRHGVK"/>
<evidence type="ECO:0000256" key="1">
    <source>
        <dbReference type="ARBA" id="ARBA00001971"/>
    </source>
</evidence>
<evidence type="ECO:0000313" key="15">
    <source>
        <dbReference type="EMBL" id="ALC42669.1"/>
    </source>
</evidence>
<dbReference type="PANTHER" id="PTHR24292">
    <property type="entry name" value="CYTOCHROME P450"/>
    <property type="match status" value="1"/>
</dbReference>
<dbReference type="PRINTS" id="PR00463">
    <property type="entry name" value="EP450I"/>
</dbReference>
<keyword evidence="16" id="KW-1185">Reference proteome</keyword>
<dbReference type="CDD" id="cd11056">
    <property type="entry name" value="CYP6-like"/>
    <property type="match status" value="1"/>
</dbReference>
<evidence type="ECO:0000256" key="3">
    <source>
        <dbReference type="ARBA" id="ARBA00004406"/>
    </source>
</evidence>
<feature type="binding site" description="axial binding residue" evidence="13">
    <location>
        <position position="452"/>
    </location>
    <ligand>
        <name>heme</name>
        <dbReference type="ChEBI" id="CHEBI:30413"/>
    </ligand>
    <ligandPart>
        <name>Fe</name>
        <dbReference type="ChEBI" id="CHEBI:18248"/>
    </ligandPart>
</feature>
<dbReference type="STRING" id="30019.A0A0M3QVM6"/>
<dbReference type="GO" id="GO:0020037">
    <property type="term" value="F:heme binding"/>
    <property type="evidence" value="ECO:0007669"/>
    <property type="project" value="InterPro"/>
</dbReference>
<comment type="similarity">
    <text evidence="4 14">Belongs to the cytochrome P450 family.</text>
</comment>
<dbReference type="InterPro" id="IPR002401">
    <property type="entry name" value="Cyt_P450_E_grp-I"/>
</dbReference>
<keyword evidence="12" id="KW-0472">Membrane</keyword>
<comment type="subcellular location">
    <subcellularLocation>
        <location evidence="3">Endoplasmic reticulum membrane</location>
        <topology evidence="3">Peripheral membrane protein</topology>
    </subcellularLocation>
    <subcellularLocation>
        <location evidence="2">Microsome membrane</location>
        <topology evidence="2">Peripheral membrane protein</topology>
    </subcellularLocation>
</comment>
<evidence type="ECO:0000256" key="6">
    <source>
        <dbReference type="ARBA" id="ARBA00022723"/>
    </source>
</evidence>
<evidence type="ECO:0000256" key="4">
    <source>
        <dbReference type="ARBA" id="ARBA00010617"/>
    </source>
</evidence>
<evidence type="ECO:0000256" key="12">
    <source>
        <dbReference type="ARBA" id="ARBA00023136"/>
    </source>
</evidence>
<evidence type="ECO:0000256" key="2">
    <source>
        <dbReference type="ARBA" id="ARBA00004174"/>
    </source>
</evidence>
<keyword evidence="6 13" id="KW-0479">Metal-binding</keyword>
<dbReference type="PROSITE" id="PS00086">
    <property type="entry name" value="CYTOCHROME_P450"/>
    <property type="match status" value="1"/>
</dbReference>
<keyword evidence="5 13" id="KW-0349">Heme</keyword>
<dbReference type="GO" id="GO:0005789">
    <property type="term" value="C:endoplasmic reticulum membrane"/>
    <property type="evidence" value="ECO:0007669"/>
    <property type="project" value="UniProtKB-SubCell"/>
</dbReference>
<organism evidence="15 16">
    <name type="scientific">Drosophila busckii</name>
    <name type="common">Fruit fly</name>
    <dbReference type="NCBI Taxonomy" id="30019"/>
    <lineage>
        <taxon>Eukaryota</taxon>
        <taxon>Metazoa</taxon>
        <taxon>Ecdysozoa</taxon>
        <taxon>Arthropoda</taxon>
        <taxon>Hexapoda</taxon>
        <taxon>Insecta</taxon>
        <taxon>Pterygota</taxon>
        <taxon>Neoptera</taxon>
        <taxon>Endopterygota</taxon>
        <taxon>Diptera</taxon>
        <taxon>Brachycera</taxon>
        <taxon>Muscomorpha</taxon>
        <taxon>Ephydroidea</taxon>
        <taxon>Drosophilidae</taxon>
        <taxon>Drosophila</taxon>
    </lineage>
</organism>
<dbReference type="GO" id="GO:0004497">
    <property type="term" value="F:monooxygenase activity"/>
    <property type="evidence" value="ECO:0007669"/>
    <property type="project" value="UniProtKB-KW"/>
</dbReference>
<evidence type="ECO:0000256" key="5">
    <source>
        <dbReference type="ARBA" id="ARBA00022617"/>
    </source>
</evidence>
<dbReference type="Pfam" id="PF00067">
    <property type="entry name" value="p450"/>
    <property type="match status" value="1"/>
</dbReference>
<protein>
    <submittedName>
        <fullName evidence="15">Cyp6w1</fullName>
    </submittedName>
</protein>
<dbReference type="Gene3D" id="1.10.630.10">
    <property type="entry name" value="Cytochrome P450"/>
    <property type="match status" value="1"/>
</dbReference>
<dbReference type="SMR" id="A0A0M3QVM6"/>
<dbReference type="FunFam" id="1.10.630.10:FF:000042">
    <property type="entry name" value="Cytochrome P450"/>
    <property type="match status" value="1"/>
</dbReference>
<dbReference type="InterPro" id="IPR017972">
    <property type="entry name" value="Cyt_P450_CS"/>
</dbReference>
<sequence>MSTELLILFITLVIVLYIWQKRAHVYWERLGVVHIKPSPIFGNMRSFLTAKVSFFEQICLLHRTPGFEKEPLVGVYMVNRPGLVVRDLELIKTVMIKKFNYFTNRVLATDPHRDPLGCNNLFFARNPDWKELRNKISPAFTSGKIKQMYPLMTEIAKDLENVLEQVPEDSIVSIKDFCARFTTDLIATIAFGVKANSLGNVKSEFFAHNKAIFETSWSRGLDITIIFLLPALATLARVKVFSKATSKFLRNSISFVLSERERSGVNRNDLIDILLAMKREAAAQPDKNNRALELDYLVAQAAIFQTAGFETSSSTMTMTLFELAWNTELQERLRTEIREYFGSEDYISYAQIQEMPYLTQVVNETLRKYPIVGYAERECNQPANGERFTLQPFYDVELPSGMPVYVSTLAIQRDEQYWPEPEKYDPERFAPEQRDKLNMDAYMPFGVGPRNCIGMRLGLLQTKLGLVHLLRNHRVLKCEKTVPVITFAPFSVVVTPKEQIYLKLQRAGD</sequence>
<dbReference type="Proteomes" id="UP000494163">
    <property type="component" value="Chromosome 2R"/>
</dbReference>
<comment type="cofactor">
    <cofactor evidence="1 13">
        <name>heme</name>
        <dbReference type="ChEBI" id="CHEBI:30413"/>
    </cofactor>
</comment>
<keyword evidence="7" id="KW-0256">Endoplasmic reticulum</keyword>
<evidence type="ECO:0000256" key="8">
    <source>
        <dbReference type="ARBA" id="ARBA00022848"/>
    </source>
</evidence>
<proteinExistence type="inferred from homology"/>
<dbReference type="EMBL" id="CP012524">
    <property type="protein sequence ID" value="ALC42669.1"/>
    <property type="molecule type" value="Genomic_DNA"/>
</dbReference>
<evidence type="ECO:0000256" key="11">
    <source>
        <dbReference type="ARBA" id="ARBA00023033"/>
    </source>
</evidence>
<evidence type="ECO:0000256" key="9">
    <source>
        <dbReference type="ARBA" id="ARBA00023002"/>
    </source>
</evidence>
<dbReference type="OrthoDB" id="2789670at2759"/>
<dbReference type="PRINTS" id="PR00385">
    <property type="entry name" value="P450"/>
</dbReference>
<keyword evidence="8" id="KW-0492">Microsome</keyword>
<evidence type="ECO:0000256" key="7">
    <source>
        <dbReference type="ARBA" id="ARBA00022824"/>
    </source>
</evidence>
<dbReference type="PANTHER" id="PTHR24292:SF45">
    <property type="entry name" value="CYTOCHROME P450 6G1-RELATED"/>
    <property type="match status" value="1"/>
</dbReference>
<evidence type="ECO:0000256" key="14">
    <source>
        <dbReference type="RuleBase" id="RU000461"/>
    </source>
</evidence>
<evidence type="ECO:0000256" key="10">
    <source>
        <dbReference type="ARBA" id="ARBA00023004"/>
    </source>
</evidence>
<dbReference type="GO" id="GO:0016705">
    <property type="term" value="F:oxidoreductase activity, acting on paired donors, with incorporation or reduction of molecular oxygen"/>
    <property type="evidence" value="ECO:0007669"/>
    <property type="project" value="InterPro"/>
</dbReference>